<dbReference type="Proteomes" id="UP001568894">
    <property type="component" value="Unassembled WGS sequence"/>
</dbReference>
<dbReference type="RefSeq" id="WP_371568312.1">
    <property type="nucleotide sequence ID" value="NZ_JASMRN010000003.1"/>
</dbReference>
<reference evidence="1 2" key="1">
    <citation type="submission" date="2023-05" db="EMBL/GenBank/DDBJ databases">
        <title>Adaptations of aquatic viruses from atmosphere-close ecosystems of the Central Arctic Ocean.</title>
        <authorList>
            <person name="Rahlff J."/>
            <person name="Holmfeldt K."/>
        </authorList>
    </citation>
    <scope>NUCLEOTIDE SEQUENCE [LARGE SCALE GENOMIC DNA]</scope>
    <source>
        <strain evidence="1 2">Arc14</strain>
    </source>
</reference>
<evidence type="ECO:0008006" key="3">
    <source>
        <dbReference type="Google" id="ProtNLM"/>
    </source>
</evidence>
<name>A0ABV4KDB7_9FLAO</name>
<evidence type="ECO:0000313" key="1">
    <source>
        <dbReference type="EMBL" id="MEZ7514489.1"/>
    </source>
</evidence>
<keyword evidence="2" id="KW-1185">Reference proteome</keyword>
<gene>
    <name evidence="1" type="ORF">QO192_04235</name>
</gene>
<comment type="caution">
    <text evidence="1">The sequence shown here is derived from an EMBL/GenBank/DDBJ whole genome shotgun (WGS) entry which is preliminary data.</text>
</comment>
<evidence type="ECO:0000313" key="2">
    <source>
        <dbReference type="Proteomes" id="UP001568894"/>
    </source>
</evidence>
<sequence length="424" mass="49891">MNENLNSFDNHFWEKFLKENENFTQTCVMKNAISDDLVDTLNKGVMEVLIERFKLDQIGRGFRVYLDGKEQDDAYLKNLCKTIPELDENIIEYSKRVFNTKFGIIINSGEKHSDIISERIMNLMQPLIEKIGLPASGLEITIFIGDYGWTPLGIHQDHRGENVMHFHLGPGKKTMYTWDEKVYEEVAGSKFNNRDIEPILKHSNEYPFTTGDLYYMPWNKYHVGFSDELSVAITLWFNNPTKQTYVHKIIESFIFQYVQEDKDILTPQINYLQNNNTFSDILSTIKLDEDVLNLSTKEFLNKVYSEYKFCLLSNGGWQSVPLSREMKDKYDVNEYEYLLDKKVFAKKPFKLFYTIKNEIIDVYVRGSKIEMKHHKELELIIGKINTNEVYYVNLLLENLSKYWPIEAGLYFISLLYDKRGIEII</sequence>
<organism evidence="1 2">
    <name type="scientific">Flavobacterium frigidarium</name>
    <dbReference type="NCBI Taxonomy" id="99286"/>
    <lineage>
        <taxon>Bacteria</taxon>
        <taxon>Pseudomonadati</taxon>
        <taxon>Bacteroidota</taxon>
        <taxon>Flavobacteriia</taxon>
        <taxon>Flavobacteriales</taxon>
        <taxon>Flavobacteriaceae</taxon>
        <taxon>Flavobacterium</taxon>
    </lineage>
</organism>
<dbReference type="SUPFAM" id="SSF51197">
    <property type="entry name" value="Clavaminate synthase-like"/>
    <property type="match status" value="1"/>
</dbReference>
<accession>A0ABV4KDB7</accession>
<protein>
    <recommendedName>
        <fullName evidence="3">JmjC domain-containing protein</fullName>
    </recommendedName>
</protein>
<dbReference type="EMBL" id="JASMRN010000003">
    <property type="protein sequence ID" value="MEZ7514489.1"/>
    <property type="molecule type" value="Genomic_DNA"/>
</dbReference>
<proteinExistence type="predicted"/>
<dbReference type="Gene3D" id="2.60.120.650">
    <property type="entry name" value="Cupin"/>
    <property type="match status" value="1"/>
</dbReference>